<evidence type="ECO:0000256" key="1">
    <source>
        <dbReference type="SAM" id="SignalP"/>
    </source>
</evidence>
<protein>
    <submittedName>
        <fullName evidence="2">Uncharacterized protein</fullName>
    </submittedName>
</protein>
<name>A0A0E9X112_ANGAN</name>
<evidence type="ECO:0000313" key="2">
    <source>
        <dbReference type="EMBL" id="JAH96249.1"/>
    </source>
</evidence>
<proteinExistence type="predicted"/>
<dbReference type="EMBL" id="GBXM01012328">
    <property type="protein sequence ID" value="JAH96249.1"/>
    <property type="molecule type" value="Transcribed_RNA"/>
</dbReference>
<dbReference type="AlphaFoldDB" id="A0A0E9X112"/>
<sequence>MPFSLWWKASLFTLFYSKTSWVCFSIKKERKRNGACSMINDD</sequence>
<feature type="signal peptide" evidence="1">
    <location>
        <begin position="1"/>
        <end position="19"/>
    </location>
</feature>
<reference evidence="2" key="1">
    <citation type="submission" date="2014-11" db="EMBL/GenBank/DDBJ databases">
        <authorList>
            <person name="Amaro Gonzalez C."/>
        </authorList>
    </citation>
    <scope>NUCLEOTIDE SEQUENCE</scope>
</reference>
<reference evidence="2" key="2">
    <citation type="journal article" date="2015" name="Fish Shellfish Immunol.">
        <title>Early steps in the European eel (Anguilla anguilla)-Vibrio vulnificus interaction in the gills: Role of the RtxA13 toxin.</title>
        <authorList>
            <person name="Callol A."/>
            <person name="Pajuelo D."/>
            <person name="Ebbesson L."/>
            <person name="Teles M."/>
            <person name="MacKenzie S."/>
            <person name="Amaro C."/>
        </authorList>
    </citation>
    <scope>NUCLEOTIDE SEQUENCE</scope>
</reference>
<keyword evidence="1" id="KW-0732">Signal</keyword>
<accession>A0A0E9X112</accession>
<organism evidence="2">
    <name type="scientific">Anguilla anguilla</name>
    <name type="common">European freshwater eel</name>
    <name type="synonym">Muraena anguilla</name>
    <dbReference type="NCBI Taxonomy" id="7936"/>
    <lineage>
        <taxon>Eukaryota</taxon>
        <taxon>Metazoa</taxon>
        <taxon>Chordata</taxon>
        <taxon>Craniata</taxon>
        <taxon>Vertebrata</taxon>
        <taxon>Euteleostomi</taxon>
        <taxon>Actinopterygii</taxon>
        <taxon>Neopterygii</taxon>
        <taxon>Teleostei</taxon>
        <taxon>Anguilliformes</taxon>
        <taxon>Anguillidae</taxon>
        <taxon>Anguilla</taxon>
    </lineage>
</organism>
<feature type="chain" id="PRO_5002435152" evidence="1">
    <location>
        <begin position="20"/>
        <end position="42"/>
    </location>
</feature>